<protein>
    <recommendedName>
        <fullName evidence="1">PB1 domain-containing protein</fullName>
    </recommendedName>
</protein>
<feature type="domain" description="PB1" evidence="1">
    <location>
        <begin position="19"/>
        <end position="108"/>
    </location>
</feature>
<dbReference type="Proteomes" id="UP001154282">
    <property type="component" value="Unassembled WGS sequence"/>
</dbReference>
<dbReference type="AlphaFoldDB" id="A0AAV0RJ18"/>
<evidence type="ECO:0000313" key="3">
    <source>
        <dbReference type="Proteomes" id="UP001154282"/>
    </source>
</evidence>
<dbReference type="InterPro" id="IPR053198">
    <property type="entry name" value="Gynoecium_Dev_Regulator"/>
</dbReference>
<keyword evidence="3" id="KW-1185">Reference proteome</keyword>
<dbReference type="InterPro" id="IPR000270">
    <property type="entry name" value="PB1_dom"/>
</dbReference>
<reference evidence="2" key="1">
    <citation type="submission" date="2022-08" db="EMBL/GenBank/DDBJ databases">
        <authorList>
            <person name="Gutierrez-Valencia J."/>
        </authorList>
    </citation>
    <scope>NUCLEOTIDE SEQUENCE</scope>
</reference>
<evidence type="ECO:0000313" key="2">
    <source>
        <dbReference type="EMBL" id="CAI0556407.1"/>
    </source>
</evidence>
<gene>
    <name evidence="2" type="ORF">LITE_LOCUS47967</name>
</gene>
<organism evidence="2 3">
    <name type="scientific">Linum tenue</name>
    <dbReference type="NCBI Taxonomy" id="586396"/>
    <lineage>
        <taxon>Eukaryota</taxon>
        <taxon>Viridiplantae</taxon>
        <taxon>Streptophyta</taxon>
        <taxon>Embryophyta</taxon>
        <taxon>Tracheophyta</taxon>
        <taxon>Spermatophyta</taxon>
        <taxon>Magnoliopsida</taxon>
        <taxon>eudicotyledons</taxon>
        <taxon>Gunneridae</taxon>
        <taxon>Pentapetalae</taxon>
        <taxon>rosids</taxon>
        <taxon>fabids</taxon>
        <taxon>Malpighiales</taxon>
        <taxon>Linaceae</taxon>
        <taxon>Linum</taxon>
    </lineage>
</organism>
<sequence>MAPVKFLCSYGGRILPPRHGDTKLRYAGGTTRVLAVNDLDSATTSFTDLMSKLADLCGEAAVELRCPLPSGDLETLVSIKSGEELAAVVEEYDRSSPGSKIRAILSPPKNSKKQGAAVSPPPSVISTDDFSPVEKFDPSPAAAYFLPPSFAVGHPVAYLHSRDSCGFGYRNYYPNYANPKVVSYGNPVCDCLSWRN</sequence>
<dbReference type="SUPFAM" id="SSF54277">
    <property type="entry name" value="CAD &amp; PB1 domains"/>
    <property type="match status" value="1"/>
</dbReference>
<dbReference type="Gene3D" id="3.10.20.90">
    <property type="entry name" value="Phosphatidylinositol 3-kinase Catalytic Subunit, Chain A, domain 1"/>
    <property type="match status" value="1"/>
</dbReference>
<dbReference type="PANTHER" id="PTHR31066:SF66">
    <property type="entry name" value="PB1 DOMAIN-CONTAINING PROTEIN"/>
    <property type="match status" value="1"/>
</dbReference>
<evidence type="ECO:0000259" key="1">
    <source>
        <dbReference type="SMART" id="SM00666"/>
    </source>
</evidence>
<dbReference type="EMBL" id="CAMGYJ010000010">
    <property type="protein sequence ID" value="CAI0556407.1"/>
    <property type="molecule type" value="Genomic_DNA"/>
</dbReference>
<accession>A0AAV0RJ18</accession>
<dbReference type="SMART" id="SM00666">
    <property type="entry name" value="PB1"/>
    <property type="match status" value="1"/>
</dbReference>
<dbReference type="CDD" id="cd06410">
    <property type="entry name" value="PB1_UP2"/>
    <property type="match status" value="1"/>
</dbReference>
<dbReference type="PANTHER" id="PTHR31066">
    <property type="entry name" value="OS05G0427100 PROTEIN-RELATED"/>
    <property type="match status" value="1"/>
</dbReference>
<proteinExistence type="predicted"/>
<comment type="caution">
    <text evidence="2">The sequence shown here is derived from an EMBL/GenBank/DDBJ whole genome shotgun (WGS) entry which is preliminary data.</text>
</comment>
<dbReference type="Pfam" id="PF00564">
    <property type="entry name" value="PB1"/>
    <property type="match status" value="1"/>
</dbReference>
<name>A0AAV0RJ18_9ROSI</name>